<reference evidence="1" key="1">
    <citation type="submission" date="2016-04" db="EMBL/GenBank/DDBJ databases">
        <authorList>
            <person name="Evans L.H."/>
            <person name="Alamgir A."/>
            <person name="Owens N."/>
            <person name="Weber N.D."/>
            <person name="Virtaneva K."/>
            <person name="Barbian K."/>
            <person name="Babar A."/>
            <person name="Rosenke K."/>
        </authorList>
    </citation>
    <scope>NUCLEOTIDE SEQUENCE [LARGE SCALE GENOMIC DNA]</scope>
    <source>
        <strain evidence="1">CBS 101.48</strain>
    </source>
</reference>
<dbReference type="AlphaFoldDB" id="A0A163MA12"/>
<dbReference type="InParanoid" id="A0A163MA12"/>
<evidence type="ECO:0000313" key="1">
    <source>
        <dbReference type="EMBL" id="SAM02759.1"/>
    </source>
</evidence>
<dbReference type="Proteomes" id="UP000078561">
    <property type="component" value="Unassembled WGS sequence"/>
</dbReference>
<proteinExistence type="predicted"/>
<keyword evidence="2" id="KW-1185">Reference proteome</keyword>
<organism evidence="1">
    <name type="scientific">Absidia glauca</name>
    <name type="common">Pin mould</name>
    <dbReference type="NCBI Taxonomy" id="4829"/>
    <lineage>
        <taxon>Eukaryota</taxon>
        <taxon>Fungi</taxon>
        <taxon>Fungi incertae sedis</taxon>
        <taxon>Mucoromycota</taxon>
        <taxon>Mucoromycotina</taxon>
        <taxon>Mucoromycetes</taxon>
        <taxon>Mucorales</taxon>
        <taxon>Cunninghamellaceae</taxon>
        <taxon>Absidia</taxon>
    </lineage>
</organism>
<gene>
    <name evidence="1" type="primary">ABSGL_08575.1 scaffold 10421</name>
</gene>
<sequence length="157" mass="18072">MLYGIAQHIFKDEAAYEDARQDPFNNICSKATTQLNRIMSVLAEDVPDSQCQKRTMYCHNDGLELIENLLTKYRLLASSASTPATETPATKGRLEQPLPYKHNNWEFVDNYKKVNGKLKWVDCYEAGKYAGLFTKYTTVKSLQAAYYRANKKQKKQE</sequence>
<name>A0A163MA12_ABSGL</name>
<accession>A0A163MA12</accession>
<dbReference type="OMA" id="NICSKAT"/>
<dbReference type="EMBL" id="LT554016">
    <property type="protein sequence ID" value="SAM02759.1"/>
    <property type="molecule type" value="Genomic_DNA"/>
</dbReference>
<evidence type="ECO:0000313" key="2">
    <source>
        <dbReference type="Proteomes" id="UP000078561"/>
    </source>
</evidence>
<protein>
    <submittedName>
        <fullName evidence="1">Uncharacterized protein</fullName>
    </submittedName>
</protein>
<dbReference type="OrthoDB" id="2269118at2759"/>
<dbReference type="STRING" id="4829.A0A163MA12"/>